<dbReference type="Pfam" id="PF01243">
    <property type="entry name" value="PNPOx_N"/>
    <property type="match status" value="1"/>
</dbReference>
<dbReference type="InterPro" id="IPR052019">
    <property type="entry name" value="F420H2_bilvrd_red/Heme_oxyg"/>
</dbReference>
<evidence type="ECO:0000259" key="2">
    <source>
        <dbReference type="Pfam" id="PF01243"/>
    </source>
</evidence>
<evidence type="ECO:0000313" key="4">
    <source>
        <dbReference type="Proteomes" id="UP001595955"/>
    </source>
</evidence>
<name>A0ABV9DDW9_9MICO</name>
<dbReference type="GO" id="GO:0016491">
    <property type="term" value="F:oxidoreductase activity"/>
    <property type="evidence" value="ECO:0007669"/>
    <property type="project" value="UniProtKB-KW"/>
</dbReference>
<keyword evidence="4" id="KW-1185">Reference proteome</keyword>
<protein>
    <submittedName>
        <fullName evidence="3">PPOX class F420-dependent oxidoreductase</fullName>
        <ecNumber evidence="3">1.-.-.-</ecNumber>
    </submittedName>
</protein>
<dbReference type="InterPro" id="IPR012349">
    <property type="entry name" value="Split_barrel_FMN-bd"/>
</dbReference>
<organism evidence="3 4">
    <name type="scientific">Georgenia faecalis</name>
    <dbReference type="NCBI Taxonomy" id="2483799"/>
    <lineage>
        <taxon>Bacteria</taxon>
        <taxon>Bacillati</taxon>
        <taxon>Actinomycetota</taxon>
        <taxon>Actinomycetes</taxon>
        <taxon>Micrococcales</taxon>
        <taxon>Bogoriellaceae</taxon>
        <taxon>Georgenia</taxon>
    </lineage>
</organism>
<gene>
    <name evidence="3" type="ORF">ACFO3F_13515</name>
</gene>
<dbReference type="PANTHER" id="PTHR35176:SF6">
    <property type="entry name" value="HEME OXYGENASE HI_0854-RELATED"/>
    <property type="match status" value="1"/>
</dbReference>
<dbReference type="SUPFAM" id="SSF50475">
    <property type="entry name" value="FMN-binding split barrel"/>
    <property type="match status" value="1"/>
</dbReference>
<feature type="domain" description="Pyridoxamine 5'-phosphate oxidase N-terminal" evidence="2">
    <location>
        <begin position="10"/>
        <end position="129"/>
    </location>
</feature>
<dbReference type="NCBIfam" id="TIGR03618">
    <property type="entry name" value="Rv1155_F420"/>
    <property type="match status" value="1"/>
</dbReference>
<proteinExistence type="predicted"/>
<accession>A0ABV9DDW9</accession>
<dbReference type="PANTHER" id="PTHR35176">
    <property type="entry name" value="HEME OXYGENASE HI_0854-RELATED"/>
    <property type="match status" value="1"/>
</dbReference>
<evidence type="ECO:0000256" key="1">
    <source>
        <dbReference type="ARBA" id="ARBA00023002"/>
    </source>
</evidence>
<keyword evidence="1 3" id="KW-0560">Oxidoreductase</keyword>
<dbReference type="EC" id="1.-.-.-" evidence="3"/>
<dbReference type="Proteomes" id="UP001595955">
    <property type="component" value="Unassembled WGS sequence"/>
</dbReference>
<reference evidence="4" key="1">
    <citation type="journal article" date="2019" name="Int. J. Syst. Evol. Microbiol.">
        <title>The Global Catalogue of Microorganisms (GCM) 10K type strain sequencing project: providing services to taxonomists for standard genome sequencing and annotation.</title>
        <authorList>
            <consortium name="The Broad Institute Genomics Platform"/>
            <consortium name="The Broad Institute Genome Sequencing Center for Infectious Disease"/>
            <person name="Wu L."/>
            <person name="Ma J."/>
        </authorList>
    </citation>
    <scope>NUCLEOTIDE SEQUENCE [LARGE SCALE GENOMIC DNA]</scope>
    <source>
        <strain evidence="4">JCM 3369</strain>
    </source>
</reference>
<dbReference type="InterPro" id="IPR011576">
    <property type="entry name" value="Pyridox_Oxase_N"/>
</dbReference>
<dbReference type="EMBL" id="JBHSGF010000010">
    <property type="protein sequence ID" value="MFC4556268.1"/>
    <property type="molecule type" value="Genomic_DNA"/>
</dbReference>
<dbReference type="InterPro" id="IPR019920">
    <property type="entry name" value="F420-binding_dom_put"/>
</dbReference>
<dbReference type="RefSeq" id="WP_122825079.1">
    <property type="nucleotide sequence ID" value="NZ_CP033325.1"/>
</dbReference>
<evidence type="ECO:0000313" key="3">
    <source>
        <dbReference type="EMBL" id="MFC4556268.1"/>
    </source>
</evidence>
<sequence length="134" mass="15452">MPTPPLPDDVITMLERPNPAVMATVRKDGSPVTAATWYLWEDGRVLLNLDETRVRLQHIRRDPRVSLTVLAGDDWHSHITLVGRITELRPDADRSDIDRISQHYTGNAYPDRVGARWSAWMEIDRWYGWGALKH</sequence>
<comment type="caution">
    <text evidence="3">The sequence shown here is derived from an EMBL/GenBank/DDBJ whole genome shotgun (WGS) entry which is preliminary data.</text>
</comment>
<dbReference type="Gene3D" id="2.30.110.10">
    <property type="entry name" value="Electron Transport, Fmn-binding Protein, Chain A"/>
    <property type="match status" value="1"/>
</dbReference>